<dbReference type="InterPro" id="IPR035959">
    <property type="entry name" value="RutC-like_sf"/>
</dbReference>
<feature type="binding site" evidence="5">
    <location>
        <position position="380"/>
    </location>
    <ligand>
        <name>FAD</name>
        <dbReference type="ChEBI" id="CHEBI:57692"/>
    </ligand>
</feature>
<accession>A0A6V8H9K5</accession>
<dbReference type="Gene3D" id="1.10.405.10">
    <property type="entry name" value="Guanine Nucleotide Dissociation Inhibitor, domain 1"/>
    <property type="match status" value="1"/>
</dbReference>
<protein>
    <recommendedName>
        <fullName evidence="6">Amine oxidase</fullName>
        <ecNumber evidence="6">1.4.3.-</ecNumber>
    </recommendedName>
</protein>
<evidence type="ECO:0000256" key="6">
    <source>
        <dbReference type="RuleBase" id="RU362067"/>
    </source>
</evidence>
<dbReference type="InterPro" id="IPR036188">
    <property type="entry name" value="FAD/NAD-bd_sf"/>
</dbReference>
<dbReference type="PANTHER" id="PTHR43563">
    <property type="entry name" value="AMINE OXIDASE"/>
    <property type="match status" value="1"/>
</dbReference>
<dbReference type="Proteomes" id="UP000053095">
    <property type="component" value="Unassembled WGS sequence"/>
</dbReference>
<evidence type="ECO:0000313" key="8">
    <source>
        <dbReference type="EMBL" id="GAM37961.1"/>
    </source>
</evidence>
<evidence type="ECO:0000256" key="4">
    <source>
        <dbReference type="ARBA" id="ARBA00048448"/>
    </source>
</evidence>
<dbReference type="EMBL" id="DF933829">
    <property type="protein sequence ID" value="GAM37961.1"/>
    <property type="molecule type" value="Genomic_DNA"/>
</dbReference>
<evidence type="ECO:0000256" key="3">
    <source>
        <dbReference type="ARBA" id="ARBA00023002"/>
    </source>
</evidence>
<organism evidence="8 9">
    <name type="scientific">Talaromyces pinophilus</name>
    <name type="common">Penicillium pinophilum</name>
    <dbReference type="NCBI Taxonomy" id="128442"/>
    <lineage>
        <taxon>Eukaryota</taxon>
        <taxon>Fungi</taxon>
        <taxon>Dikarya</taxon>
        <taxon>Ascomycota</taxon>
        <taxon>Pezizomycotina</taxon>
        <taxon>Eurotiomycetes</taxon>
        <taxon>Eurotiomycetidae</taxon>
        <taxon>Eurotiales</taxon>
        <taxon>Trichocomaceae</taxon>
        <taxon>Talaromyces</taxon>
        <taxon>Talaromyces sect. Talaromyces</taxon>
    </lineage>
</organism>
<dbReference type="Gene3D" id="3.30.1330.40">
    <property type="entry name" value="RutC-like"/>
    <property type="match status" value="1"/>
</dbReference>
<dbReference type="InterPro" id="IPR006175">
    <property type="entry name" value="YjgF/YER057c/UK114"/>
</dbReference>
<dbReference type="AlphaFoldDB" id="A0A6V8H9K5"/>
<evidence type="ECO:0000256" key="5">
    <source>
        <dbReference type="PIRSR" id="PIRSR601613-1"/>
    </source>
</evidence>
<comment type="caution">
    <text evidence="8">The sequence shown here is derived from an EMBL/GenBank/DDBJ whole genome shotgun (WGS) entry which is preliminary data.</text>
</comment>
<keyword evidence="3 6" id="KW-0560">Oxidoreductase</keyword>
<feature type="binding site" evidence="5">
    <location>
        <position position="576"/>
    </location>
    <ligand>
        <name>FAD</name>
        <dbReference type="ChEBI" id="CHEBI:57692"/>
    </ligand>
</feature>
<feature type="binding site" evidence="5">
    <location>
        <position position="158"/>
    </location>
    <ligand>
        <name>FAD</name>
        <dbReference type="ChEBI" id="CHEBI:57692"/>
    </ligand>
</feature>
<dbReference type="PANTHER" id="PTHR43563:SF14">
    <property type="entry name" value="AMINE OXIDASE"/>
    <property type="match status" value="1"/>
</dbReference>
<keyword evidence="6" id="KW-0274">FAD</keyword>
<evidence type="ECO:0000256" key="1">
    <source>
        <dbReference type="ARBA" id="ARBA00001974"/>
    </source>
</evidence>
<dbReference type="SUPFAM" id="SSF55298">
    <property type="entry name" value="YjgF-like"/>
    <property type="match status" value="1"/>
</dbReference>
<reference evidence="9" key="1">
    <citation type="journal article" date="2015" name="Genome Announc.">
        <title>Draft genome sequence of Talaromyces cellulolyticus strain Y-94, a source of lignocellulosic biomass-degrading enzymes.</title>
        <authorList>
            <person name="Fujii T."/>
            <person name="Koike H."/>
            <person name="Sawayama S."/>
            <person name="Yano S."/>
            <person name="Inoue H."/>
        </authorList>
    </citation>
    <scope>NUCLEOTIDE SEQUENCE [LARGE SCALE GENOMIC DNA]</scope>
    <source>
        <strain evidence="9">Y-94</strain>
    </source>
</reference>
<dbReference type="Pfam" id="PF01042">
    <property type="entry name" value="Ribonuc_L-PSP"/>
    <property type="match status" value="1"/>
</dbReference>
<dbReference type="Gene3D" id="3.50.50.60">
    <property type="entry name" value="FAD/NAD(P)-binding domain"/>
    <property type="match status" value="1"/>
</dbReference>
<keyword evidence="6" id="KW-0285">Flavoprotein</keyword>
<comment type="cofactor">
    <cofactor evidence="1 6">
        <name>FAD</name>
        <dbReference type="ChEBI" id="CHEBI:57692"/>
    </cofactor>
</comment>
<feature type="domain" description="Amine oxidase" evidence="7">
    <location>
        <begin position="157"/>
        <end position="600"/>
    </location>
</feature>
<dbReference type="InterPro" id="IPR001613">
    <property type="entry name" value="Flavin_amine_oxidase"/>
</dbReference>
<dbReference type="InterPro" id="IPR050703">
    <property type="entry name" value="Flavin_MAO"/>
</dbReference>
<sequence length="611" mass="66183">MTGVKIVDFAKSSGGYYAPATLASTNTEALYVSGQPGSTHGGIAPTDYESQIHLALMNLRKIMIIGGVTVKDILKLTLLIVDYDPKRRKHARPLEKFLAGHRPAITLIPVIQLAVPSWLFEIDAVIARPAPSSSVPRQLSLERAEKTVDVVIIGAGLSGLAAATELQRAGRSFIILEARDRVGGKTWSQPSPDGEQGVVDVGAAWINSTNQSRMYALAKKYGAEILEQNTTGKCVLQGADGKCSTFEYGDLPKFDAAIVKDVARIRDMVEADCQTLDPARPQNAEWDSVTFEAYLKSRHASEEALATATVWTRAMLGQDPKDISALYFLTYCRSGGGLLQMRSDRLGGGQHLRIRQGTQLFSIGLARDLPEGAICLSTPVSSITQNGISSDVEVTTATQKTYRARKVITTVPSPVLKTISFTPQLPSSKKLWSESSVYGYYTKAMMTFRTPFWVEKGYCGLTQSFTGPAAVIRDTSSLPDQKHVLTCFMAGDPGRDWATLSTKEREKALVKQIGQLFNSEVESSREFVNMVTYEWISDPYSGWGCPCASLAPGVMDTLGGGGLREPFGNLHFAGTETAVNWRGYMEGAVESGERAAAEVIQGLDAGALARL</sequence>
<comment type="catalytic activity">
    <reaction evidence="4">
        <text>a secondary aliphatic amine + O2 + H2O = a primary amine + an aldehyde + H2O2</text>
        <dbReference type="Rhea" id="RHEA:26414"/>
        <dbReference type="ChEBI" id="CHEBI:15377"/>
        <dbReference type="ChEBI" id="CHEBI:15379"/>
        <dbReference type="ChEBI" id="CHEBI:16240"/>
        <dbReference type="ChEBI" id="CHEBI:17478"/>
        <dbReference type="ChEBI" id="CHEBI:58855"/>
        <dbReference type="ChEBI" id="CHEBI:65296"/>
        <dbReference type="EC" id="1.4.3.4"/>
    </reaction>
</comment>
<proteinExistence type="inferred from homology"/>
<dbReference type="EC" id="1.4.3.-" evidence="6"/>
<dbReference type="PRINTS" id="PR00757">
    <property type="entry name" value="AMINEOXDASEF"/>
</dbReference>
<feature type="binding site" evidence="5">
    <location>
        <position position="488"/>
    </location>
    <ligand>
        <name>substrate</name>
    </ligand>
</feature>
<name>A0A6V8H9K5_TALPI</name>
<dbReference type="Gene3D" id="3.90.660.10">
    <property type="match status" value="1"/>
</dbReference>
<evidence type="ECO:0000259" key="7">
    <source>
        <dbReference type="Pfam" id="PF01593"/>
    </source>
</evidence>
<keyword evidence="9" id="KW-1185">Reference proteome</keyword>
<dbReference type="GO" id="GO:0097621">
    <property type="term" value="F:monoamine oxidase activity"/>
    <property type="evidence" value="ECO:0007669"/>
    <property type="project" value="UniProtKB-EC"/>
</dbReference>
<evidence type="ECO:0000313" key="9">
    <source>
        <dbReference type="Proteomes" id="UP000053095"/>
    </source>
</evidence>
<comment type="similarity">
    <text evidence="2 6">Belongs to the flavin monoamine oxidase family.</text>
</comment>
<dbReference type="SUPFAM" id="SSF51905">
    <property type="entry name" value="FAD/NAD(P)-binding domain"/>
    <property type="match status" value="1"/>
</dbReference>
<feature type="binding site" evidence="5">
    <location>
        <begin position="177"/>
        <end position="178"/>
    </location>
    <ligand>
        <name>FAD</name>
        <dbReference type="ChEBI" id="CHEBI:57692"/>
    </ligand>
</feature>
<dbReference type="SUPFAM" id="SSF54373">
    <property type="entry name" value="FAD-linked reductases, C-terminal domain"/>
    <property type="match status" value="1"/>
</dbReference>
<evidence type="ECO:0000256" key="2">
    <source>
        <dbReference type="ARBA" id="ARBA00005995"/>
    </source>
</evidence>
<dbReference type="Pfam" id="PF01593">
    <property type="entry name" value="Amino_oxidase"/>
    <property type="match status" value="1"/>
</dbReference>
<dbReference type="InterPro" id="IPR002937">
    <property type="entry name" value="Amino_oxidase"/>
</dbReference>
<gene>
    <name evidence="8" type="ORF">TCE0_033r08322</name>
</gene>